<dbReference type="AlphaFoldDB" id="A0A250KVP9"/>
<evidence type="ECO:0000313" key="1">
    <source>
        <dbReference type="EMBL" id="BBA35662.1"/>
    </source>
</evidence>
<proteinExistence type="predicted"/>
<reference evidence="1 2" key="1">
    <citation type="submission" date="2016-12" db="EMBL/GenBank/DDBJ databases">
        <title>Genome sequencing of Methylocaldum marinum.</title>
        <authorList>
            <person name="Takeuchi M."/>
            <person name="Kamagata Y."/>
            <person name="Hiraoka S."/>
            <person name="Oshima K."/>
            <person name="Hattori M."/>
            <person name="Iwasaki W."/>
        </authorList>
    </citation>
    <scope>NUCLEOTIDE SEQUENCE [LARGE SCALE GENOMIC DNA]</scope>
    <source>
        <strain evidence="1 2">S8</strain>
    </source>
</reference>
<dbReference type="Proteomes" id="UP000266313">
    <property type="component" value="Chromosome"/>
</dbReference>
<protein>
    <submittedName>
        <fullName evidence="1">Transcriptional regulator, AraC family</fullName>
    </submittedName>
</protein>
<gene>
    <name evidence="1" type="ORF">sS8_3725</name>
</gene>
<accession>A0A250KVP9</accession>
<dbReference type="KEGG" id="mmai:sS8_3725"/>
<dbReference type="EMBL" id="AP017928">
    <property type="protein sequence ID" value="BBA35662.1"/>
    <property type="molecule type" value="Genomic_DNA"/>
</dbReference>
<evidence type="ECO:0000313" key="2">
    <source>
        <dbReference type="Proteomes" id="UP000266313"/>
    </source>
</evidence>
<keyword evidence="2" id="KW-1185">Reference proteome</keyword>
<organism evidence="1 2">
    <name type="scientific">Methylocaldum marinum</name>
    <dbReference type="NCBI Taxonomy" id="1432792"/>
    <lineage>
        <taxon>Bacteria</taxon>
        <taxon>Pseudomonadati</taxon>
        <taxon>Pseudomonadota</taxon>
        <taxon>Gammaproteobacteria</taxon>
        <taxon>Methylococcales</taxon>
        <taxon>Methylococcaceae</taxon>
        <taxon>Methylocaldum</taxon>
    </lineage>
</organism>
<name>A0A250KVP9_9GAMM</name>
<sequence length="155" mass="17184">MFRQMEHPKKAIGTVLKNEPRDLFFASVMALVSVNTGAEAPALDPARLAEAAVHYSAVSAVRSFPVPAVHWRRGGLMKTAEERSEIENKIIYPLLLHSKDPVSAIVVEFYPDMENRLGILAIWSNGKSRESLIPRSVEGAYDAEAYRVLLVQPTP</sequence>